<dbReference type="InterPro" id="IPR000504">
    <property type="entry name" value="RRM_dom"/>
</dbReference>
<dbReference type="Gene3D" id="3.30.70.330">
    <property type="match status" value="1"/>
</dbReference>
<gene>
    <name evidence="3" type="ORF">ONZ51_g4808</name>
</gene>
<dbReference type="AlphaFoldDB" id="A0AAD7TV94"/>
<proteinExistence type="predicted"/>
<protein>
    <recommendedName>
        <fullName evidence="2">RRM domain-containing protein</fullName>
    </recommendedName>
</protein>
<dbReference type="SUPFAM" id="SSF54928">
    <property type="entry name" value="RNA-binding domain, RBD"/>
    <property type="match status" value="1"/>
</dbReference>
<evidence type="ECO:0000259" key="2">
    <source>
        <dbReference type="PROSITE" id="PS50102"/>
    </source>
</evidence>
<organism evidence="3 4">
    <name type="scientific">Trametes cubensis</name>
    <dbReference type="NCBI Taxonomy" id="1111947"/>
    <lineage>
        <taxon>Eukaryota</taxon>
        <taxon>Fungi</taxon>
        <taxon>Dikarya</taxon>
        <taxon>Basidiomycota</taxon>
        <taxon>Agaricomycotina</taxon>
        <taxon>Agaricomycetes</taxon>
        <taxon>Polyporales</taxon>
        <taxon>Polyporaceae</taxon>
        <taxon>Trametes</taxon>
    </lineage>
</organism>
<dbReference type="InterPro" id="IPR035979">
    <property type="entry name" value="RBD_domain_sf"/>
</dbReference>
<dbReference type="GO" id="GO:0003723">
    <property type="term" value="F:RNA binding"/>
    <property type="evidence" value="ECO:0007669"/>
    <property type="project" value="UniProtKB-UniRule"/>
</dbReference>
<comment type="caution">
    <text evidence="3">The sequence shown here is derived from an EMBL/GenBank/DDBJ whole genome shotgun (WGS) entry which is preliminary data.</text>
</comment>
<reference evidence="3" key="1">
    <citation type="submission" date="2022-11" db="EMBL/GenBank/DDBJ databases">
        <title>Genome Sequence of Cubamyces cubensis.</title>
        <authorList>
            <person name="Buettner E."/>
        </authorList>
    </citation>
    <scope>NUCLEOTIDE SEQUENCE</scope>
    <source>
        <strain evidence="3">MPL-01</strain>
    </source>
</reference>
<dbReference type="InterPro" id="IPR012677">
    <property type="entry name" value="Nucleotide-bd_a/b_plait_sf"/>
</dbReference>
<accession>A0AAD7TV94</accession>
<dbReference type="SMART" id="SM00360">
    <property type="entry name" value="RRM"/>
    <property type="match status" value="1"/>
</dbReference>
<sequence>MAATRPALRKVAKELNEGTTSLAMSLTGLPRTALPTDIRRLCGKSKIENVVNVTLEHERFRPTGQGFISFSRPEYAYAALKNFKQAVVGGKTVQARAVDTPLVIPRSRGTKGVLEAARRGAITGNGPSGGVTGSGRNVVMYGLPGRLYAETLVDILRSFKLAGSEYGKEVIVKLEAKGLSTSRFLVRTASVSEAYRLVRTFHMRLWRPDINGDKYMTHAFVVW</sequence>
<dbReference type="EMBL" id="JAPEVG010000097">
    <property type="protein sequence ID" value="KAJ8483251.1"/>
    <property type="molecule type" value="Genomic_DNA"/>
</dbReference>
<keyword evidence="1" id="KW-0694">RNA-binding</keyword>
<keyword evidence="4" id="KW-1185">Reference proteome</keyword>
<dbReference type="CDD" id="cd00590">
    <property type="entry name" value="RRM_SF"/>
    <property type="match status" value="1"/>
</dbReference>
<name>A0AAD7TV94_9APHY</name>
<feature type="domain" description="RRM" evidence="2">
    <location>
        <begin position="22"/>
        <end position="100"/>
    </location>
</feature>
<dbReference type="Pfam" id="PF00076">
    <property type="entry name" value="RRM_1"/>
    <property type="match status" value="1"/>
</dbReference>
<evidence type="ECO:0000313" key="4">
    <source>
        <dbReference type="Proteomes" id="UP001215151"/>
    </source>
</evidence>
<dbReference type="PROSITE" id="PS50102">
    <property type="entry name" value="RRM"/>
    <property type="match status" value="1"/>
</dbReference>
<evidence type="ECO:0000313" key="3">
    <source>
        <dbReference type="EMBL" id="KAJ8483251.1"/>
    </source>
</evidence>
<dbReference type="Proteomes" id="UP001215151">
    <property type="component" value="Unassembled WGS sequence"/>
</dbReference>
<evidence type="ECO:0000256" key="1">
    <source>
        <dbReference type="PROSITE-ProRule" id="PRU00176"/>
    </source>
</evidence>